<dbReference type="STRING" id="1121338.CLTEP_04830"/>
<dbReference type="EMBL" id="LTBA01000002">
    <property type="protein sequence ID" value="KYH35544.1"/>
    <property type="molecule type" value="Genomic_DNA"/>
</dbReference>
<name>A0A151B6N0_9CLOT</name>
<sequence length="163" mass="19215">MRKRVLGIVLLIVCSLLLCMYKSNMNIKLDNKEKTEIISLVNSYYNRLMNRDYRGTLELIDLSKTDYNKAYQSLSNNNGYKIQQRLEANHWIIPVNSKYDYICYDKKNKSFVILIGANIINNGKRYAVTERVYVKKIGWHFKIIKITTDDRFGYIRGSFVSTF</sequence>
<keyword evidence="2" id="KW-1185">Reference proteome</keyword>
<dbReference type="RefSeq" id="WP_066822043.1">
    <property type="nucleotide sequence ID" value="NZ_LTBA01000002.1"/>
</dbReference>
<dbReference type="Proteomes" id="UP000075531">
    <property type="component" value="Unassembled WGS sequence"/>
</dbReference>
<gene>
    <name evidence="1" type="ORF">CLTEP_04830</name>
</gene>
<protein>
    <submittedName>
        <fullName evidence="1">Uncharacterized protein</fullName>
    </submittedName>
</protein>
<reference evidence="1 2" key="1">
    <citation type="submission" date="2016-02" db="EMBL/GenBank/DDBJ databases">
        <title>Genome sequence of Clostridium tepidiprofundi DSM 19306.</title>
        <authorList>
            <person name="Poehlein A."/>
            <person name="Daniel R."/>
        </authorList>
    </citation>
    <scope>NUCLEOTIDE SEQUENCE [LARGE SCALE GENOMIC DNA]</scope>
    <source>
        <strain evidence="1 2">DSM 19306</strain>
    </source>
</reference>
<dbReference type="PATRIC" id="fig|1121338.3.peg.490"/>
<accession>A0A151B6N0</accession>
<dbReference type="AlphaFoldDB" id="A0A151B6N0"/>
<proteinExistence type="predicted"/>
<evidence type="ECO:0000313" key="1">
    <source>
        <dbReference type="EMBL" id="KYH35544.1"/>
    </source>
</evidence>
<organism evidence="1 2">
    <name type="scientific">Clostridium tepidiprofundi DSM 19306</name>
    <dbReference type="NCBI Taxonomy" id="1121338"/>
    <lineage>
        <taxon>Bacteria</taxon>
        <taxon>Bacillati</taxon>
        <taxon>Bacillota</taxon>
        <taxon>Clostridia</taxon>
        <taxon>Eubacteriales</taxon>
        <taxon>Clostridiaceae</taxon>
        <taxon>Clostridium</taxon>
    </lineage>
</organism>
<comment type="caution">
    <text evidence="1">The sequence shown here is derived from an EMBL/GenBank/DDBJ whole genome shotgun (WGS) entry which is preliminary data.</text>
</comment>
<evidence type="ECO:0000313" key="2">
    <source>
        <dbReference type="Proteomes" id="UP000075531"/>
    </source>
</evidence>